<name>A0AA47J401_9LACT</name>
<protein>
    <submittedName>
        <fullName evidence="3">IS3 family transposase</fullName>
    </submittedName>
</protein>
<proteinExistence type="predicted"/>
<dbReference type="AlphaFoldDB" id="A0AA47J401"/>
<dbReference type="InterPro" id="IPR036397">
    <property type="entry name" value="RNaseH_sf"/>
</dbReference>
<evidence type="ECO:0000313" key="4">
    <source>
        <dbReference type="Proteomes" id="UP001164714"/>
    </source>
</evidence>
<dbReference type="RefSeq" id="WP_269105560.1">
    <property type="nucleotide sequence ID" value="NZ_CP114063.1"/>
</dbReference>
<dbReference type="GO" id="GO:0003676">
    <property type="term" value="F:nucleic acid binding"/>
    <property type="evidence" value="ECO:0007669"/>
    <property type="project" value="InterPro"/>
</dbReference>
<accession>A0AA47J401</accession>
<sequence>MTLLCQVLGVSRAGYYKWLKRKPTAEEIRLNNIMKTIIDVNEEVNGIYGYRRMTIYLNHYCEEKANHKCVYRVMTHLGIKSVIRKKRYHYKPHKPQNVAENVLNREFKKTYKANEVLLTDVTELKYNNHSKAYLSAVLDYGEKKIIAWKLGISNNNHLVAETFKQIEGQLLPNKTLIHSDRGYQYTSHWFKEYIKRNEVIQSMSRPGYYIDNGPMENFWGILKDECYRRRHFESFEDLESAINTYINFYNSKRVTLSMGLRIPL</sequence>
<evidence type="ECO:0000313" key="3">
    <source>
        <dbReference type="EMBL" id="WAT25482.1"/>
    </source>
</evidence>
<dbReference type="SUPFAM" id="SSF53098">
    <property type="entry name" value="Ribonuclease H-like"/>
    <property type="match status" value="1"/>
</dbReference>
<feature type="domain" description="Integrase catalytic" evidence="2">
    <location>
        <begin position="91"/>
        <end position="264"/>
    </location>
</feature>
<dbReference type="GO" id="GO:0015074">
    <property type="term" value="P:DNA integration"/>
    <property type="evidence" value="ECO:0007669"/>
    <property type="project" value="InterPro"/>
</dbReference>
<organism evidence="3 4">
    <name type="scientific">Aerococcus urinaeequi</name>
    <dbReference type="NCBI Taxonomy" id="51665"/>
    <lineage>
        <taxon>Bacteria</taxon>
        <taxon>Bacillati</taxon>
        <taxon>Bacillota</taxon>
        <taxon>Bacilli</taxon>
        <taxon>Lactobacillales</taxon>
        <taxon>Aerococcaceae</taxon>
        <taxon>Aerococcus</taxon>
    </lineage>
</organism>
<dbReference type="PANTHER" id="PTHR46889">
    <property type="entry name" value="TRANSPOSASE INSF FOR INSERTION SEQUENCE IS3B-RELATED"/>
    <property type="match status" value="1"/>
</dbReference>
<reference evidence="3" key="1">
    <citation type="submission" date="2022-12" db="EMBL/GenBank/DDBJ databases">
        <title>Whole genome sequence analysis of a duck derived balloon bacteium Aerococcus urinaeequi henan2020.</title>
        <authorList>
            <person name="Zhang H."/>
            <person name="Qiao H.X."/>
            <person name="Bian C.Z."/>
            <person name="Shu J.C."/>
        </authorList>
    </citation>
    <scope>NUCLEOTIDE SEQUENCE</scope>
    <source>
        <strain evidence="3">2020-HN-1</strain>
    </source>
</reference>
<dbReference type="Proteomes" id="UP001164714">
    <property type="component" value="Chromosome"/>
</dbReference>
<dbReference type="InterPro" id="IPR050900">
    <property type="entry name" value="Transposase_IS3/IS150/IS904"/>
</dbReference>
<gene>
    <name evidence="3" type="ORF">OZ415_04510</name>
</gene>
<dbReference type="Pfam" id="PF13276">
    <property type="entry name" value="HTH_21"/>
    <property type="match status" value="1"/>
</dbReference>
<dbReference type="NCBIfam" id="NF033516">
    <property type="entry name" value="transpos_IS3"/>
    <property type="match status" value="1"/>
</dbReference>
<dbReference type="InterPro" id="IPR012337">
    <property type="entry name" value="RNaseH-like_sf"/>
</dbReference>
<dbReference type="Gene3D" id="3.30.420.10">
    <property type="entry name" value="Ribonuclease H-like superfamily/Ribonuclease H"/>
    <property type="match status" value="1"/>
</dbReference>
<dbReference type="InterPro" id="IPR001584">
    <property type="entry name" value="Integrase_cat-core"/>
</dbReference>
<dbReference type="PANTHER" id="PTHR46889:SF4">
    <property type="entry name" value="TRANSPOSASE INSO FOR INSERTION SEQUENCE ELEMENT IS911B-RELATED"/>
    <property type="match status" value="1"/>
</dbReference>
<dbReference type="Pfam" id="PF13333">
    <property type="entry name" value="rve_2"/>
    <property type="match status" value="1"/>
</dbReference>
<evidence type="ECO:0000259" key="2">
    <source>
        <dbReference type="PROSITE" id="PS50994"/>
    </source>
</evidence>
<evidence type="ECO:0000256" key="1">
    <source>
        <dbReference type="ARBA" id="ARBA00002286"/>
    </source>
</evidence>
<comment type="function">
    <text evidence="1">Involved in the transposition of the insertion sequence.</text>
</comment>
<dbReference type="InterPro" id="IPR025948">
    <property type="entry name" value="HTH-like_dom"/>
</dbReference>
<dbReference type="EMBL" id="CP114063">
    <property type="protein sequence ID" value="WAT25482.1"/>
    <property type="molecule type" value="Genomic_DNA"/>
</dbReference>
<dbReference type="InterPro" id="IPR048020">
    <property type="entry name" value="Transpos_IS3"/>
</dbReference>
<dbReference type="PROSITE" id="PS50994">
    <property type="entry name" value="INTEGRASE"/>
    <property type="match status" value="1"/>
</dbReference>
<dbReference type="Pfam" id="PF00665">
    <property type="entry name" value="rve"/>
    <property type="match status" value="1"/>
</dbReference>